<organism evidence="1">
    <name type="scientific">viral metagenome</name>
    <dbReference type="NCBI Taxonomy" id="1070528"/>
    <lineage>
        <taxon>unclassified sequences</taxon>
        <taxon>metagenomes</taxon>
        <taxon>organismal metagenomes</taxon>
    </lineage>
</organism>
<evidence type="ECO:0000313" key="1">
    <source>
        <dbReference type="EMBL" id="QHS93030.1"/>
    </source>
</evidence>
<protein>
    <submittedName>
        <fullName evidence="1">Uncharacterized protein</fullName>
    </submittedName>
</protein>
<reference evidence="1" key="1">
    <citation type="journal article" date="2020" name="Nature">
        <title>Giant virus diversity and host interactions through global metagenomics.</title>
        <authorList>
            <person name="Schulz F."/>
            <person name="Roux S."/>
            <person name="Paez-Espino D."/>
            <person name="Jungbluth S."/>
            <person name="Walsh D.A."/>
            <person name="Denef V.J."/>
            <person name="McMahon K.D."/>
            <person name="Konstantinidis K.T."/>
            <person name="Eloe-Fadrosh E.A."/>
            <person name="Kyrpides N.C."/>
            <person name="Woyke T."/>
        </authorList>
    </citation>
    <scope>NUCLEOTIDE SEQUENCE</scope>
    <source>
        <strain evidence="1">GVMAG-M-3300017651-5</strain>
    </source>
</reference>
<accession>A0A6C0BLW3</accession>
<dbReference type="AlphaFoldDB" id="A0A6C0BLW3"/>
<sequence>MDISQESNAIVSEGIEELIALKSKNIGKLAEIVEKIRTTKDLEAVELFQELIEHLIEEHENIRDRVMGRIMELVYNNSLSKITETSNE</sequence>
<dbReference type="EMBL" id="MN739195">
    <property type="protein sequence ID" value="QHS93030.1"/>
    <property type="molecule type" value="Genomic_DNA"/>
</dbReference>
<proteinExistence type="predicted"/>
<name>A0A6C0BLW3_9ZZZZ</name>